<feature type="region of interest" description="Disordered" evidence="2">
    <location>
        <begin position="321"/>
        <end position="350"/>
    </location>
</feature>
<sequence length="496" mass="55646">MPPVPEAAPTQRHEPSSPDPDPSVTKKPRIDQGPVSAARFRMPSSFKPASTRNPPGIRQSSVPTGLVSSESSAQANPGGAAVGARVETLEGMTVRLQQENAQLTRKLEKSLGQTADLREFVEDIADRVGEQGQRVAAIEDMIEDQGVMEGMDEKPVAPSDESTIYSTATASELKTAAFFKKADPPVPLKRGFWTSEDQEDPSRLLRPRWDDGWGINREGWAAEVAQKVKREGRKWSSALPQQVLDMLPLDVIEDGLETSYNTLAKRYRELRDKDEATRRTTRMQNRRRRRKVTAAERAEHRHKVPLLDDPAYDWAFQWQYQSTDESDNSPTGPALDPDTEDEMAPVRTSRSSVKARPWIQRAPAYRVQEVTDIFDELDEYISAAQEAQADESLNGNTHHARRRGEDRSFADTKLPVIRKKRTRKFDGKARDITEGVAKIPLTLVDKEWLESGHGSAFQSAKYISDWVGKAEEGEEGEDEYEDEQLSGNEVIDPQLL</sequence>
<evidence type="ECO:0000313" key="4">
    <source>
        <dbReference type="Proteomes" id="UP000029665"/>
    </source>
</evidence>
<dbReference type="OMA" id="WIAGETD"/>
<feature type="region of interest" description="Disordered" evidence="2">
    <location>
        <begin position="1"/>
        <end position="83"/>
    </location>
</feature>
<reference evidence="3" key="1">
    <citation type="submission" date="2014-01" db="EMBL/GenBank/DDBJ databases">
        <title>The genome of the white-rot fungus Pycnoporus cinnabarinus: a basidiomycete model with a versatile arsenal for lignocellulosic biomass breakdown.</title>
        <authorList>
            <person name="Levasseur A."/>
            <person name="Lomascolo A."/>
            <person name="Ruiz-Duenas F.J."/>
            <person name="Uzan E."/>
            <person name="Piumi F."/>
            <person name="Kues U."/>
            <person name="Ram A.F.J."/>
            <person name="Murat C."/>
            <person name="Haon M."/>
            <person name="Benoit I."/>
            <person name="Arfi Y."/>
            <person name="Chevret D."/>
            <person name="Drula E."/>
            <person name="Kwon M.J."/>
            <person name="Gouret P."/>
            <person name="Lesage-Meessen L."/>
            <person name="Lombard V."/>
            <person name="Mariette J."/>
            <person name="Noirot C."/>
            <person name="Park J."/>
            <person name="Patyshakuliyeva A."/>
            <person name="Wieneger R.A.B."/>
            <person name="Wosten H.A.B."/>
            <person name="Martin F."/>
            <person name="Coutinho P.M."/>
            <person name="de Vries R."/>
            <person name="Martinez A.T."/>
            <person name="Klopp C."/>
            <person name="Pontarotti P."/>
            <person name="Henrissat B."/>
            <person name="Record E."/>
        </authorList>
    </citation>
    <scope>NUCLEOTIDE SEQUENCE [LARGE SCALE GENOMIC DNA]</scope>
    <source>
        <strain evidence="3">BRFM137</strain>
    </source>
</reference>
<feature type="region of interest" description="Disordered" evidence="2">
    <location>
        <begin position="277"/>
        <end position="299"/>
    </location>
</feature>
<dbReference type="Proteomes" id="UP000029665">
    <property type="component" value="Unassembled WGS sequence"/>
</dbReference>
<accession>A0A060SFN3</accession>
<feature type="compositionally biased region" description="Basic residues" evidence="2">
    <location>
        <begin position="279"/>
        <end position="292"/>
    </location>
</feature>
<protein>
    <submittedName>
        <fullName evidence="3">Uncharacterized protein</fullName>
    </submittedName>
</protein>
<organism evidence="3 4">
    <name type="scientific">Pycnoporus cinnabarinus</name>
    <name type="common">Cinnabar-red polypore</name>
    <name type="synonym">Trametes cinnabarina</name>
    <dbReference type="NCBI Taxonomy" id="5643"/>
    <lineage>
        <taxon>Eukaryota</taxon>
        <taxon>Fungi</taxon>
        <taxon>Dikarya</taxon>
        <taxon>Basidiomycota</taxon>
        <taxon>Agaricomycotina</taxon>
        <taxon>Agaricomycetes</taxon>
        <taxon>Polyporales</taxon>
        <taxon>Polyporaceae</taxon>
        <taxon>Trametes</taxon>
    </lineage>
</organism>
<evidence type="ECO:0000256" key="2">
    <source>
        <dbReference type="SAM" id="MobiDB-lite"/>
    </source>
</evidence>
<evidence type="ECO:0000313" key="3">
    <source>
        <dbReference type="EMBL" id="CDO73031.1"/>
    </source>
</evidence>
<dbReference type="AlphaFoldDB" id="A0A060SFN3"/>
<feature type="region of interest" description="Disordered" evidence="2">
    <location>
        <begin position="469"/>
        <end position="496"/>
    </location>
</feature>
<dbReference type="HOGENOM" id="CLU_549971_0_0_1"/>
<dbReference type="OrthoDB" id="2757252at2759"/>
<feature type="compositionally biased region" description="Polar residues" evidence="2">
    <location>
        <begin position="47"/>
        <end position="75"/>
    </location>
</feature>
<keyword evidence="1" id="KW-0175">Coiled coil</keyword>
<name>A0A060SFN3_PYCCI</name>
<feature type="coiled-coil region" evidence="1">
    <location>
        <begin position="86"/>
        <end position="113"/>
    </location>
</feature>
<gene>
    <name evidence="3" type="ORF">BN946_scf185007.g85</name>
</gene>
<keyword evidence="4" id="KW-1185">Reference proteome</keyword>
<evidence type="ECO:0000256" key="1">
    <source>
        <dbReference type="SAM" id="Coils"/>
    </source>
</evidence>
<feature type="compositionally biased region" description="Polar residues" evidence="2">
    <location>
        <begin position="321"/>
        <end position="331"/>
    </location>
</feature>
<comment type="caution">
    <text evidence="3">The sequence shown here is derived from an EMBL/GenBank/DDBJ whole genome shotgun (WGS) entry which is preliminary data.</text>
</comment>
<proteinExistence type="predicted"/>
<feature type="compositionally biased region" description="Acidic residues" evidence="2">
    <location>
        <begin position="472"/>
        <end position="484"/>
    </location>
</feature>
<dbReference type="EMBL" id="CCBP010000119">
    <property type="protein sequence ID" value="CDO73031.1"/>
    <property type="molecule type" value="Genomic_DNA"/>
</dbReference>